<dbReference type="STRING" id="576117.SAMN04488138_11031"/>
<dbReference type="InterPro" id="IPR036388">
    <property type="entry name" value="WH-like_DNA-bd_sf"/>
</dbReference>
<evidence type="ECO:0000259" key="5">
    <source>
        <dbReference type="PROSITE" id="PS50931"/>
    </source>
</evidence>
<sequence>MDWALLRSFLHVAKAGSLSAAARDCGISQPTLGRHIRALETTLEQPLFTRTPSGQRLTPLGHQLFEHVCTMEQAAARIALTAAGRSANLEGRVRITASRIVSYWHLPPILARLRQEEPGIQVDLVASDIPENMIYREADIALRMFRPERGDLVAQKISELPLGLYAARSYIERMGRPESPEALMNLDFVGYDQSEMMLRLMAENGLHVTRDDFALRCDDQLVNWALVCAGCGVGGFQCIVGDAEPRVERIADFVTLPALPVWLVVPKALRNVPRIARVREILARGITSLGNPKAHTD</sequence>
<dbReference type="GO" id="GO:0003700">
    <property type="term" value="F:DNA-binding transcription factor activity"/>
    <property type="evidence" value="ECO:0007669"/>
    <property type="project" value="InterPro"/>
</dbReference>
<dbReference type="InterPro" id="IPR058163">
    <property type="entry name" value="LysR-type_TF_proteobact-type"/>
</dbReference>
<dbReference type="Gene3D" id="1.10.10.10">
    <property type="entry name" value="Winged helix-like DNA-binding domain superfamily/Winged helix DNA-binding domain"/>
    <property type="match status" value="1"/>
</dbReference>
<gene>
    <name evidence="6" type="ORF">SAMN04488138_11031</name>
</gene>
<proteinExistence type="inferred from homology"/>
<evidence type="ECO:0000313" key="7">
    <source>
        <dbReference type="Proteomes" id="UP000183299"/>
    </source>
</evidence>
<keyword evidence="2" id="KW-0805">Transcription regulation</keyword>
<dbReference type="PANTHER" id="PTHR30537">
    <property type="entry name" value="HTH-TYPE TRANSCRIPTIONAL REGULATOR"/>
    <property type="match status" value="1"/>
</dbReference>
<name>A0A1I3U6J0_9RHOB</name>
<comment type="similarity">
    <text evidence="1">Belongs to the LysR transcriptional regulatory family.</text>
</comment>
<evidence type="ECO:0000256" key="3">
    <source>
        <dbReference type="ARBA" id="ARBA00023125"/>
    </source>
</evidence>
<evidence type="ECO:0000256" key="4">
    <source>
        <dbReference type="ARBA" id="ARBA00023163"/>
    </source>
</evidence>
<dbReference type="Pfam" id="PF00126">
    <property type="entry name" value="HTH_1"/>
    <property type="match status" value="1"/>
</dbReference>
<evidence type="ECO:0000256" key="1">
    <source>
        <dbReference type="ARBA" id="ARBA00009437"/>
    </source>
</evidence>
<reference evidence="6 7" key="1">
    <citation type="submission" date="2016-10" db="EMBL/GenBank/DDBJ databases">
        <authorList>
            <person name="de Groot N.N."/>
        </authorList>
    </citation>
    <scope>NUCLEOTIDE SEQUENCE [LARGE SCALE GENOMIC DNA]</scope>
    <source>
        <strain evidence="6 7">CGMCC 1.8891</strain>
    </source>
</reference>
<dbReference type="InterPro" id="IPR005119">
    <property type="entry name" value="LysR_subst-bd"/>
</dbReference>
<keyword evidence="7" id="KW-1185">Reference proteome</keyword>
<protein>
    <submittedName>
        <fullName evidence="6">Transcriptional regulator, LysR family</fullName>
    </submittedName>
</protein>
<dbReference type="PRINTS" id="PR00039">
    <property type="entry name" value="HTHLYSR"/>
</dbReference>
<organism evidence="6 7">
    <name type="scientific">Celeribacter halophilus</name>
    <dbReference type="NCBI Taxonomy" id="576117"/>
    <lineage>
        <taxon>Bacteria</taxon>
        <taxon>Pseudomonadati</taxon>
        <taxon>Pseudomonadota</taxon>
        <taxon>Alphaproteobacteria</taxon>
        <taxon>Rhodobacterales</taxon>
        <taxon>Roseobacteraceae</taxon>
        <taxon>Celeribacter</taxon>
    </lineage>
</organism>
<dbReference type="GO" id="GO:0043565">
    <property type="term" value="F:sequence-specific DNA binding"/>
    <property type="evidence" value="ECO:0007669"/>
    <property type="project" value="TreeGrafter"/>
</dbReference>
<dbReference type="PROSITE" id="PS50931">
    <property type="entry name" value="HTH_LYSR"/>
    <property type="match status" value="1"/>
</dbReference>
<dbReference type="EMBL" id="FORY01000010">
    <property type="protein sequence ID" value="SFJ77407.1"/>
    <property type="molecule type" value="Genomic_DNA"/>
</dbReference>
<dbReference type="Proteomes" id="UP000183299">
    <property type="component" value="Unassembled WGS sequence"/>
</dbReference>
<dbReference type="GO" id="GO:0006351">
    <property type="term" value="P:DNA-templated transcription"/>
    <property type="evidence" value="ECO:0007669"/>
    <property type="project" value="TreeGrafter"/>
</dbReference>
<dbReference type="SUPFAM" id="SSF53850">
    <property type="entry name" value="Periplasmic binding protein-like II"/>
    <property type="match status" value="1"/>
</dbReference>
<dbReference type="SUPFAM" id="SSF46785">
    <property type="entry name" value="Winged helix' DNA-binding domain"/>
    <property type="match status" value="1"/>
</dbReference>
<dbReference type="AlphaFoldDB" id="A0A1I3U6J0"/>
<evidence type="ECO:0000313" key="6">
    <source>
        <dbReference type="EMBL" id="SFJ77407.1"/>
    </source>
</evidence>
<evidence type="ECO:0000256" key="2">
    <source>
        <dbReference type="ARBA" id="ARBA00023015"/>
    </source>
</evidence>
<accession>A0A1I3U6J0</accession>
<feature type="domain" description="HTH lysR-type" evidence="5">
    <location>
        <begin position="1"/>
        <end position="58"/>
    </location>
</feature>
<dbReference type="PANTHER" id="PTHR30537:SF3">
    <property type="entry name" value="TRANSCRIPTIONAL REGULATORY PROTEIN"/>
    <property type="match status" value="1"/>
</dbReference>
<dbReference type="InterPro" id="IPR000847">
    <property type="entry name" value="LysR_HTH_N"/>
</dbReference>
<keyword evidence="4" id="KW-0804">Transcription</keyword>
<dbReference type="Pfam" id="PF03466">
    <property type="entry name" value="LysR_substrate"/>
    <property type="match status" value="1"/>
</dbReference>
<dbReference type="Gene3D" id="3.40.190.290">
    <property type="match status" value="1"/>
</dbReference>
<dbReference type="InterPro" id="IPR036390">
    <property type="entry name" value="WH_DNA-bd_sf"/>
</dbReference>
<keyword evidence="3" id="KW-0238">DNA-binding</keyword>